<dbReference type="KEGG" id="bqy:MUS_4281"/>
<evidence type="ECO:0000313" key="1">
    <source>
        <dbReference type="EMBL" id="AFJ64114.1"/>
    </source>
</evidence>
<accession>I2CBU0</accession>
<organism evidence="1 2">
    <name type="scientific">Bacillus amyloliquefaciens (strain Y2)</name>
    <name type="common">Bacillus amyloliquefaciens subsp. plantarum (strain B9601-Y2)</name>
    <dbReference type="NCBI Taxonomy" id="1155777"/>
    <lineage>
        <taxon>Bacteria</taxon>
        <taxon>Bacillati</taxon>
        <taxon>Bacillota</taxon>
        <taxon>Bacilli</taxon>
        <taxon>Bacillales</taxon>
        <taxon>Bacillaceae</taxon>
        <taxon>Bacillus</taxon>
        <taxon>Bacillus amyloliquefaciens group</taxon>
    </lineage>
</organism>
<reference evidence="1 2" key="1">
    <citation type="journal article" date="2012" name="J. Biotechnol.">
        <title>Genome sequence of the plant growth promoting strain Bacillus amyloliquefaciens subsp. plantarum B9601-Y2 and expression of mersacidin and other secondary metabolites.</title>
        <authorList>
            <person name="He P."/>
            <person name="Hao K."/>
            <person name="Blom J."/>
            <person name="Ruckert C."/>
            <person name="Vater J."/>
            <person name="Mao Z."/>
            <person name="Wu Y."/>
            <person name="Hou M."/>
            <person name="He P."/>
            <person name="He Y."/>
            <person name="Borriss R."/>
        </authorList>
    </citation>
    <scope>NUCLEOTIDE SEQUENCE [LARGE SCALE GENOMIC DNA]</scope>
    <source>
        <strain evidence="1">Y2</strain>
    </source>
</reference>
<protein>
    <submittedName>
        <fullName evidence="1">Uncharacterized protein</fullName>
    </submittedName>
</protein>
<dbReference type="Proteomes" id="UP000002878">
    <property type="component" value="Chromosome"/>
</dbReference>
<gene>
    <name evidence="1" type="ORF">MUS_4281</name>
</gene>
<dbReference type="HOGENOM" id="CLU_3076384_0_0_9"/>
<proteinExistence type="predicted"/>
<dbReference type="EMBL" id="CP003332">
    <property type="protein sequence ID" value="AFJ64114.1"/>
    <property type="molecule type" value="Genomic_DNA"/>
</dbReference>
<name>I2CBU0_BACAY</name>
<sequence>MIMRFIVFLLSVFYLLFISVMRHKLLHQKSRTSSCPALRYERILISVSLSKK</sequence>
<dbReference type="AlphaFoldDB" id="I2CBU0"/>
<evidence type="ECO:0000313" key="2">
    <source>
        <dbReference type="Proteomes" id="UP000002878"/>
    </source>
</evidence>
<dbReference type="PATRIC" id="fig|1126211.3.peg.4070"/>